<organism evidence="1 2">
    <name type="scientific">Frankliniella fusca</name>
    <dbReference type="NCBI Taxonomy" id="407009"/>
    <lineage>
        <taxon>Eukaryota</taxon>
        <taxon>Metazoa</taxon>
        <taxon>Ecdysozoa</taxon>
        <taxon>Arthropoda</taxon>
        <taxon>Hexapoda</taxon>
        <taxon>Insecta</taxon>
        <taxon>Pterygota</taxon>
        <taxon>Neoptera</taxon>
        <taxon>Paraneoptera</taxon>
        <taxon>Thysanoptera</taxon>
        <taxon>Terebrantia</taxon>
        <taxon>Thripoidea</taxon>
        <taxon>Thripidae</taxon>
        <taxon>Frankliniella</taxon>
    </lineage>
</organism>
<protein>
    <submittedName>
        <fullName evidence="1">Transcriptional activator of proteases prtT</fullName>
    </submittedName>
</protein>
<accession>A0AAE1GSM0</accession>
<evidence type="ECO:0000313" key="2">
    <source>
        <dbReference type="Proteomes" id="UP001219518"/>
    </source>
</evidence>
<keyword evidence="1" id="KW-0645">Protease</keyword>
<dbReference type="Proteomes" id="UP001219518">
    <property type="component" value="Unassembled WGS sequence"/>
</dbReference>
<dbReference type="AlphaFoldDB" id="A0AAE1GSM0"/>
<keyword evidence="2" id="KW-1185">Reference proteome</keyword>
<name>A0AAE1GSM0_9NEOP</name>
<keyword evidence="1" id="KW-0378">Hydrolase</keyword>
<sequence>MFFSEPSLRGSGEEDVKTPWSQACTDLCDLSGRASSGWALRVWSPGSKLSRSHRFCSEVSTLHSLQVH</sequence>
<dbReference type="GO" id="GO:0006508">
    <property type="term" value="P:proteolysis"/>
    <property type="evidence" value="ECO:0007669"/>
    <property type="project" value="UniProtKB-KW"/>
</dbReference>
<dbReference type="EMBL" id="JAHWGI010000030">
    <property type="protein sequence ID" value="KAK3908138.1"/>
    <property type="molecule type" value="Genomic_DNA"/>
</dbReference>
<proteinExistence type="predicted"/>
<reference evidence="1" key="2">
    <citation type="journal article" date="2023" name="BMC Genomics">
        <title>Pest status, molecular evolution, and epigenetic factors derived from the genome assembly of Frankliniella fusca, a thysanopteran phytovirus vector.</title>
        <authorList>
            <person name="Catto M.A."/>
            <person name="Labadie P.E."/>
            <person name="Jacobson A.L."/>
            <person name="Kennedy G.G."/>
            <person name="Srinivasan R."/>
            <person name="Hunt B.G."/>
        </authorList>
    </citation>
    <scope>NUCLEOTIDE SEQUENCE</scope>
    <source>
        <strain evidence="1">PL_HMW_Pooled</strain>
    </source>
</reference>
<dbReference type="GO" id="GO:0008233">
    <property type="term" value="F:peptidase activity"/>
    <property type="evidence" value="ECO:0007669"/>
    <property type="project" value="UniProtKB-KW"/>
</dbReference>
<evidence type="ECO:0000313" key="1">
    <source>
        <dbReference type="EMBL" id="KAK3908138.1"/>
    </source>
</evidence>
<reference evidence="1" key="1">
    <citation type="submission" date="2021-07" db="EMBL/GenBank/DDBJ databases">
        <authorList>
            <person name="Catto M.A."/>
            <person name="Jacobson A."/>
            <person name="Kennedy G."/>
            <person name="Labadie P."/>
            <person name="Hunt B.G."/>
            <person name="Srinivasan R."/>
        </authorList>
    </citation>
    <scope>NUCLEOTIDE SEQUENCE</scope>
    <source>
        <strain evidence="1">PL_HMW_Pooled</strain>
        <tissue evidence="1">Head</tissue>
    </source>
</reference>
<gene>
    <name evidence="1" type="ORF">KUF71_018650</name>
</gene>
<comment type="caution">
    <text evidence="1">The sequence shown here is derived from an EMBL/GenBank/DDBJ whole genome shotgun (WGS) entry which is preliminary data.</text>
</comment>